<dbReference type="OrthoDB" id="9775268at2"/>
<dbReference type="PANTHER" id="PTHR43266">
    <property type="entry name" value="MACROLIDE-EFFLUX PROTEIN"/>
    <property type="match status" value="1"/>
</dbReference>
<keyword evidence="6 7" id="KW-0472">Membrane</keyword>
<dbReference type="PROSITE" id="PS50850">
    <property type="entry name" value="MFS"/>
    <property type="match status" value="1"/>
</dbReference>
<sequence>MSSAGFGRFLCIWAGEWISSIGSGLTAFALGVYVFQLTQTATSVALVTLCAFVPSILLSPLGGVFADRYDRRLMMIAGDLLSVLGLMFILVLMLQGDPSLWQICLGVTASSVFVSLLEPAYKATITDLLSPEQYARASGLVQLAGASKYLLSPVLAGLLLRFMDIKSILLIDISTFLVTVLTVMAVRKQLPAERSAITNQSWIKELIQGWETLVSARGVLLLTVLLSLVTFYIGFIQTLFTPLLLSFTDSQTLGNVISVSACGMLAGSLLIGLFSLTRHYVRWLALGLAAAGIFMTLVGVTPNLYVIAGSGFMFFAALPWINTSADVLIRSHIASSYQGRVWGLIGIISQLGYVAAYGCAGVLADHVFNPLLIEGGRLASTVGQVIGTGEGRGIGLMLVISGVLLVLAACILPALKSVRSLEQH</sequence>
<keyword evidence="3" id="KW-1003">Cell membrane</keyword>
<feature type="domain" description="Major facilitator superfamily (MFS) profile" evidence="8">
    <location>
        <begin position="1"/>
        <end position="191"/>
    </location>
</feature>
<organism evidence="9 10">
    <name type="scientific">Paenibacillus donghaensis</name>
    <dbReference type="NCBI Taxonomy" id="414771"/>
    <lineage>
        <taxon>Bacteria</taxon>
        <taxon>Bacillati</taxon>
        <taxon>Bacillota</taxon>
        <taxon>Bacilli</taxon>
        <taxon>Bacillales</taxon>
        <taxon>Paenibacillaceae</taxon>
        <taxon>Paenibacillus</taxon>
    </lineage>
</organism>
<dbReference type="EMBL" id="CP021780">
    <property type="protein sequence ID" value="ASA22519.1"/>
    <property type="molecule type" value="Genomic_DNA"/>
</dbReference>
<evidence type="ECO:0000256" key="1">
    <source>
        <dbReference type="ARBA" id="ARBA00004651"/>
    </source>
</evidence>
<dbReference type="InterPro" id="IPR020846">
    <property type="entry name" value="MFS_dom"/>
</dbReference>
<name>A0A2Z2KJL8_9BACL</name>
<feature type="transmembrane region" description="Helical" evidence="7">
    <location>
        <begin position="304"/>
        <end position="329"/>
    </location>
</feature>
<dbReference type="KEGG" id="pdh:B9T62_18060"/>
<proteinExistence type="predicted"/>
<dbReference type="Proteomes" id="UP000249890">
    <property type="component" value="Chromosome"/>
</dbReference>
<evidence type="ECO:0000256" key="3">
    <source>
        <dbReference type="ARBA" id="ARBA00022475"/>
    </source>
</evidence>
<dbReference type="Pfam" id="PF07690">
    <property type="entry name" value="MFS_1"/>
    <property type="match status" value="1"/>
</dbReference>
<dbReference type="RefSeq" id="WP_087916517.1">
    <property type="nucleotide sequence ID" value="NZ_CP021780.1"/>
</dbReference>
<evidence type="ECO:0000256" key="5">
    <source>
        <dbReference type="ARBA" id="ARBA00022989"/>
    </source>
</evidence>
<dbReference type="SUPFAM" id="SSF103473">
    <property type="entry name" value="MFS general substrate transporter"/>
    <property type="match status" value="1"/>
</dbReference>
<evidence type="ECO:0000256" key="6">
    <source>
        <dbReference type="ARBA" id="ARBA00023136"/>
    </source>
</evidence>
<evidence type="ECO:0000313" key="10">
    <source>
        <dbReference type="Proteomes" id="UP000249890"/>
    </source>
</evidence>
<feature type="transmembrane region" description="Helical" evidence="7">
    <location>
        <begin position="41"/>
        <end position="61"/>
    </location>
</feature>
<feature type="transmembrane region" description="Helical" evidence="7">
    <location>
        <begin position="168"/>
        <end position="186"/>
    </location>
</feature>
<feature type="transmembrane region" description="Helical" evidence="7">
    <location>
        <begin position="219"/>
        <end position="240"/>
    </location>
</feature>
<feature type="transmembrane region" description="Helical" evidence="7">
    <location>
        <begin position="341"/>
        <end position="364"/>
    </location>
</feature>
<dbReference type="InterPro" id="IPR036259">
    <property type="entry name" value="MFS_trans_sf"/>
</dbReference>
<feature type="transmembrane region" description="Helical" evidence="7">
    <location>
        <begin position="73"/>
        <end position="94"/>
    </location>
</feature>
<evidence type="ECO:0000256" key="4">
    <source>
        <dbReference type="ARBA" id="ARBA00022692"/>
    </source>
</evidence>
<dbReference type="CDD" id="cd06173">
    <property type="entry name" value="MFS_MefA_like"/>
    <property type="match status" value="1"/>
</dbReference>
<feature type="transmembrane region" description="Helical" evidence="7">
    <location>
        <begin position="252"/>
        <end position="273"/>
    </location>
</feature>
<dbReference type="GO" id="GO:0005886">
    <property type="term" value="C:plasma membrane"/>
    <property type="evidence" value="ECO:0007669"/>
    <property type="project" value="UniProtKB-SubCell"/>
</dbReference>
<accession>A0A2Z2KJL8</accession>
<keyword evidence="10" id="KW-1185">Reference proteome</keyword>
<reference evidence="9 10" key="1">
    <citation type="submission" date="2017-06" db="EMBL/GenBank/DDBJ databases">
        <title>Complete genome sequence of Paenibacillus donghaensis KCTC 13049T isolated from East Sea sediment, South Korea.</title>
        <authorList>
            <person name="Jung B.K."/>
            <person name="Hong S.-J."/>
            <person name="Shin J.-H."/>
        </authorList>
    </citation>
    <scope>NUCLEOTIDE SEQUENCE [LARGE SCALE GENOMIC DNA]</scope>
    <source>
        <strain evidence="9 10">KCTC 13049</strain>
    </source>
</reference>
<dbReference type="Gene3D" id="1.20.1250.20">
    <property type="entry name" value="MFS general substrate transporter like domains"/>
    <property type="match status" value="1"/>
</dbReference>
<protein>
    <submittedName>
        <fullName evidence="9">MFS transporter</fullName>
    </submittedName>
</protein>
<comment type="subcellular location">
    <subcellularLocation>
        <location evidence="1">Cell membrane</location>
        <topology evidence="1">Multi-pass membrane protein</topology>
    </subcellularLocation>
</comment>
<feature type="transmembrane region" description="Helical" evidence="7">
    <location>
        <begin position="280"/>
        <end position="298"/>
    </location>
</feature>
<dbReference type="AlphaFoldDB" id="A0A2Z2KJL8"/>
<dbReference type="GO" id="GO:0022857">
    <property type="term" value="F:transmembrane transporter activity"/>
    <property type="evidence" value="ECO:0007669"/>
    <property type="project" value="InterPro"/>
</dbReference>
<keyword evidence="4 7" id="KW-0812">Transmembrane</keyword>
<evidence type="ECO:0000256" key="2">
    <source>
        <dbReference type="ARBA" id="ARBA00022448"/>
    </source>
</evidence>
<keyword evidence="2" id="KW-0813">Transport</keyword>
<evidence type="ECO:0000256" key="7">
    <source>
        <dbReference type="SAM" id="Phobius"/>
    </source>
</evidence>
<dbReference type="PANTHER" id="PTHR43266:SF2">
    <property type="entry name" value="MAJOR FACILITATOR SUPERFAMILY (MFS) PROFILE DOMAIN-CONTAINING PROTEIN"/>
    <property type="match status" value="1"/>
</dbReference>
<gene>
    <name evidence="9" type="ORF">B9T62_18060</name>
</gene>
<keyword evidence="5 7" id="KW-1133">Transmembrane helix</keyword>
<evidence type="ECO:0000313" key="9">
    <source>
        <dbReference type="EMBL" id="ASA22519.1"/>
    </source>
</evidence>
<evidence type="ECO:0000259" key="8">
    <source>
        <dbReference type="PROSITE" id="PS50850"/>
    </source>
</evidence>
<dbReference type="InterPro" id="IPR011701">
    <property type="entry name" value="MFS"/>
</dbReference>
<feature type="transmembrane region" description="Helical" evidence="7">
    <location>
        <begin position="394"/>
        <end position="415"/>
    </location>
</feature>
<feature type="transmembrane region" description="Helical" evidence="7">
    <location>
        <begin position="12"/>
        <end position="35"/>
    </location>
</feature>